<evidence type="ECO:0000313" key="6">
    <source>
        <dbReference type="Proteomes" id="UP001204615"/>
    </source>
</evidence>
<keyword evidence="1" id="KW-0808">Transferase</keyword>
<dbReference type="PANTHER" id="PTHR43179">
    <property type="entry name" value="RHAMNOSYLTRANSFERASE WBBL"/>
    <property type="match status" value="1"/>
</dbReference>
<evidence type="ECO:0000313" key="5">
    <source>
        <dbReference type="EMBL" id="MCP1372611.1"/>
    </source>
</evidence>
<dbReference type="SUPFAM" id="SSF53448">
    <property type="entry name" value="Nucleotide-diphospho-sugar transferases"/>
    <property type="match status" value="1"/>
</dbReference>
<dbReference type="InterPro" id="IPR029044">
    <property type="entry name" value="Nucleotide-diphossugar_trans"/>
</dbReference>
<feature type="domain" description="Galactosyltransferase C-terminal" evidence="4">
    <location>
        <begin position="155"/>
        <end position="196"/>
    </location>
</feature>
<reference evidence="5 6" key="1">
    <citation type="submission" date="2022-06" db="EMBL/GenBank/DDBJ databases">
        <title>Dyella sp. Sa strain:Sa Genome sequencing.</title>
        <authorList>
            <person name="Park S."/>
        </authorList>
    </citation>
    <scope>NUCLEOTIDE SEQUENCE [LARGE SCALE GENOMIC DNA]</scope>
    <source>
        <strain evidence="5 6">Sa</strain>
    </source>
</reference>
<evidence type="ECO:0000259" key="3">
    <source>
        <dbReference type="Pfam" id="PF00535"/>
    </source>
</evidence>
<evidence type="ECO:0000259" key="4">
    <source>
        <dbReference type="Pfam" id="PF02709"/>
    </source>
</evidence>
<dbReference type="CDD" id="cd04186">
    <property type="entry name" value="GT_2_like_c"/>
    <property type="match status" value="1"/>
</dbReference>
<dbReference type="Proteomes" id="UP001204615">
    <property type="component" value="Unassembled WGS sequence"/>
</dbReference>
<proteinExistence type="predicted"/>
<gene>
    <name evidence="5" type="ORF">NC595_00885</name>
</gene>
<feature type="domain" description="Glycosyltransferase 2-like" evidence="3">
    <location>
        <begin position="19"/>
        <end position="129"/>
    </location>
</feature>
<dbReference type="RefSeq" id="WP_253564246.1">
    <property type="nucleotide sequence ID" value="NZ_JAMZEK010000001.1"/>
</dbReference>
<protein>
    <submittedName>
        <fullName evidence="5">Glycosyltransferase family 2 protein</fullName>
    </submittedName>
</protein>
<dbReference type="EMBL" id="JAMZEK010000001">
    <property type="protein sequence ID" value="MCP1372611.1"/>
    <property type="molecule type" value="Genomic_DNA"/>
</dbReference>
<dbReference type="InterPro" id="IPR027791">
    <property type="entry name" value="Galactosyl_T_C"/>
</dbReference>
<evidence type="ECO:0000256" key="1">
    <source>
        <dbReference type="ARBA" id="ARBA00022679"/>
    </source>
</evidence>
<dbReference type="PANTHER" id="PTHR43179:SF7">
    <property type="entry name" value="RHAMNOSYLTRANSFERASE WBBL"/>
    <property type="match status" value="1"/>
</dbReference>
<name>A0ABT1F5F9_9GAMM</name>
<evidence type="ECO:0000256" key="2">
    <source>
        <dbReference type="SAM" id="MobiDB-lite"/>
    </source>
</evidence>
<dbReference type="Pfam" id="PF02709">
    <property type="entry name" value="Glyco_transf_7C"/>
    <property type="match status" value="1"/>
</dbReference>
<dbReference type="InterPro" id="IPR001173">
    <property type="entry name" value="Glyco_trans_2-like"/>
</dbReference>
<feature type="region of interest" description="Disordered" evidence="2">
    <location>
        <begin position="291"/>
        <end position="332"/>
    </location>
</feature>
<sequence>MHERTYDSVTVVCVTYQSRELAESLAERLRPFPQVIVIDNGSTDGTVTALRQLLPHARVLQRETNGGFGKANNEAMAQVRTPFALLLNPDCSLPTDSMEVLMACMDRYPSAGAIAPQSWRASGHPQKSFRPAFYEKLPRQAYLPPDGTCSAQWLNGCCLLVRAGAFQQIGGFDERFFLYYEDDDLCLRLRRAGYECLIEPAARAVHAGGASSSPSASLSLFKAFHYARSRHLAICRYRGRGAGYRYLAKTLLAAAPLCLGYAAVLQRRHAMKWLAWGAAAARGLLEPPPAKLAEQEASRRAHTLAKRPTDPLRRGWAPRQALPLNEDQPAEQ</sequence>
<dbReference type="Pfam" id="PF00535">
    <property type="entry name" value="Glycos_transf_2"/>
    <property type="match status" value="1"/>
</dbReference>
<dbReference type="Gene3D" id="3.90.550.10">
    <property type="entry name" value="Spore Coat Polysaccharide Biosynthesis Protein SpsA, Chain A"/>
    <property type="match status" value="1"/>
</dbReference>
<keyword evidence="6" id="KW-1185">Reference proteome</keyword>
<accession>A0ABT1F5F9</accession>
<comment type="caution">
    <text evidence="5">The sequence shown here is derived from an EMBL/GenBank/DDBJ whole genome shotgun (WGS) entry which is preliminary data.</text>
</comment>
<organism evidence="5 6">
    <name type="scientific">Dyella lutea</name>
    <dbReference type="NCBI Taxonomy" id="2950441"/>
    <lineage>
        <taxon>Bacteria</taxon>
        <taxon>Pseudomonadati</taxon>
        <taxon>Pseudomonadota</taxon>
        <taxon>Gammaproteobacteria</taxon>
        <taxon>Lysobacterales</taxon>
        <taxon>Rhodanobacteraceae</taxon>
        <taxon>Dyella</taxon>
    </lineage>
</organism>